<sequence length="69" mass="7885">MGMVINTDVKREEIEGIVREMMEGEEGKKMKKKTLEWGKMAENATKEGGSSYSNFYKMIKEFLLAKTSS</sequence>
<dbReference type="SUPFAM" id="SSF53756">
    <property type="entry name" value="UDP-Glycosyltransferase/glycogen phosphorylase"/>
    <property type="match status" value="1"/>
</dbReference>
<dbReference type="Proteomes" id="UP000541444">
    <property type="component" value="Unassembled WGS sequence"/>
</dbReference>
<evidence type="ECO:0000256" key="1">
    <source>
        <dbReference type="ARBA" id="ARBA00009995"/>
    </source>
</evidence>
<gene>
    <name evidence="2" type="ORF">GIB67_031365</name>
</gene>
<dbReference type="AlphaFoldDB" id="A0A7J7MAY0"/>
<evidence type="ECO:0000313" key="3">
    <source>
        <dbReference type="Proteomes" id="UP000541444"/>
    </source>
</evidence>
<name>A0A7J7MAY0_9MAGN</name>
<comment type="similarity">
    <text evidence="1">Belongs to the UDP-glycosyltransferase family.</text>
</comment>
<accession>A0A7J7MAY0</accession>
<dbReference type="Gene3D" id="3.40.50.2000">
    <property type="entry name" value="Glycogen Phosphorylase B"/>
    <property type="match status" value="2"/>
</dbReference>
<keyword evidence="3" id="KW-1185">Reference proteome</keyword>
<comment type="caution">
    <text evidence="2">The sequence shown here is derived from an EMBL/GenBank/DDBJ whole genome shotgun (WGS) entry which is preliminary data.</text>
</comment>
<dbReference type="EMBL" id="JACGCM010001655">
    <property type="protein sequence ID" value="KAF6152043.1"/>
    <property type="molecule type" value="Genomic_DNA"/>
</dbReference>
<organism evidence="2 3">
    <name type="scientific">Kingdonia uniflora</name>
    <dbReference type="NCBI Taxonomy" id="39325"/>
    <lineage>
        <taxon>Eukaryota</taxon>
        <taxon>Viridiplantae</taxon>
        <taxon>Streptophyta</taxon>
        <taxon>Embryophyta</taxon>
        <taxon>Tracheophyta</taxon>
        <taxon>Spermatophyta</taxon>
        <taxon>Magnoliopsida</taxon>
        <taxon>Ranunculales</taxon>
        <taxon>Circaeasteraceae</taxon>
        <taxon>Kingdonia</taxon>
    </lineage>
</organism>
<dbReference type="PANTHER" id="PTHR11926:SF774">
    <property type="entry name" value="UDP-GLYCOSYLTRANSFERASE 85A1-RELATED"/>
    <property type="match status" value="1"/>
</dbReference>
<reference evidence="2 3" key="1">
    <citation type="journal article" date="2020" name="IScience">
        <title>Genome Sequencing of the Endangered Kingdonia uniflora (Circaeasteraceae, Ranunculales) Reveals Potential Mechanisms of Evolutionary Specialization.</title>
        <authorList>
            <person name="Sun Y."/>
            <person name="Deng T."/>
            <person name="Zhang A."/>
            <person name="Moore M.J."/>
            <person name="Landis J.B."/>
            <person name="Lin N."/>
            <person name="Zhang H."/>
            <person name="Zhang X."/>
            <person name="Huang J."/>
            <person name="Zhang X."/>
            <person name="Sun H."/>
            <person name="Wang H."/>
        </authorList>
    </citation>
    <scope>NUCLEOTIDE SEQUENCE [LARGE SCALE GENOMIC DNA]</scope>
    <source>
        <strain evidence="2">TB1705</strain>
        <tissue evidence="2">Leaf</tissue>
    </source>
</reference>
<dbReference type="GO" id="GO:0080044">
    <property type="term" value="F:quercetin 7-O-glucosyltransferase activity"/>
    <property type="evidence" value="ECO:0007669"/>
    <property type="project" value="TreeGrafter"/>
</dbReference>
<evidence type="ECO:0000313" key="2">
    <source>
        <dbReference type="EMBL" id="KAF6152043.1"/>
    </source>
</evidence>
<dbReference type="PANTHER" id="PTHR11926">
    <property type="entry name" value="GLUCOSYL/GLUCURONOSYL TRANSFERASES"/>
    <property type="match status" value="1"/>
</dbReference>
<dbReference type="GO" id="GO:0080043">
    <property type="term" value="F:quercetin 3-O-glucosyltransferase activity"/>
    <property type="evidence" value="ECO:0007669"/>
    <property type="project" value="TreeGrafter"/>
</dbReference>
<proteinExistence type="inferred from homology"/>
<protein>
    <submittedName>
        <fullName evidence="2">Uncharacterized protein</fullName>
    </submittedName>
</protein>